<dbReference type="Proteomes" id="UP001321475">
    <property type="component" value="Chromosome"/>
</dbReference>
<evidence type="ECO:0000256" key="1">
    <source>
        <dbReference type="ARBA" id="ARBA00004141"/>
    </source>
</evidence>
<keyword evidence="4 7" id="KW-0812">Transmembrane</keyword>
<evidence type="ECO:0000313" key="9">
    <source>
        <dbReference type="EMBL" id="BDZ42667.1"/>
    </source>
</evidence>
<sequence length="498" mass="53309">MSGIVTDVVSDVRGRLLGAHTVPGAHVRSPISWIALHRRRIAVTDSAAVVLAMLVTVLLAHYGVVGTTTSLEVLSAFAGVIATAWIVGLSLMRTRDVRVLGRGPAEYQRVFLASWWLFASIAVVSYVTTLETSRGFVLVAFPLGLGAVLVSRLALRGSLRKARAAGVAARSVVAVGRREQVSRLVHDFHDDPMSGYRVIGVCIPGAEQAGDSTVAGVPVLGDLESAASVVGVTDTDCVAVAGSDAMTADAVKRLGWALEPAGVDMMLTTELMDVAGPRIMVTPTEGMSLVHVDAPRFSGPRYVLKSTIDWFGALAITVVLAPVMIGIAAAVAMTSRGPVLYRQERVGRNGDTFGMLKFRSMRTGADAEVAELAAENDGSGPLFKMRDDPRVTRLGKVLRRYSLDELPQLFNVLRGQMSLVGPRPPLPVEVSAYEDHVHRRLLVKPGLTGLWQVGGRSDLSWDASVRLDVYYVENWTIFLDLMLIAKTARAIVSGSGAY</sequence>
<dbReference type="Pfam" id="PF13727">
    <property type="entry name" value="CoA_binding_3"/>
    <property type="match status" value="1"/>
</dbReference>
<evidence type="ECO:0000256" key="7">
    <source>
        <dbReference type="SAM" id="Phobius"/>
    </source>
</evidence>
<dbReference type="EMBL" id="AP027729">
    <property type="protein sequence ID" value="BDZ42667.1"/>
    <property type="molecule type" value="Genomic_DNA"/>
</dbReference>
<dbReference type="InterPro" id="IPR017475">
    <property type="entry name" value="EPS_sugar_tfrase"/>
</dbReference>
<feature type="transmembrane region" description="Helical" evidence="7">
    <location>
        <begin position="135"/>
        <end position="155"/>
    </location>
</feature>
<dbReference type="PANTHER" id="PTHR30576:SF10">
    <property type="entry name" value="SLL5057 PROTEIN"/>
    <property type="match status" value="1"/>
</dbReference>
<organism evidence="9 10">
    <name type="scientific">Paraoerskovia sediminicola</name>
    <dbReference type="NCBI Taxonomy" id="1138587"/>
    <lineage>
        <taxon>Bacteria</taxon>
        <taxon>Bacillati</taxon>
        <taxon>Actinomycetota</taxon>
        <taxon>Actinomycetes</taxon>
        <taxon>Micrococcales</taxon>
        <taxon>Cellulomonadaceae</taxon>
        <taxon>Paraoerskovia</taxon>
    </lineage>
</organism>
<protein>
    <submittedName>
        <fullName evidence="9">Polyprenyl glycosylphosphotransferase</fullName>
    </submittedName>
</protein>
<comment type="similarity">
    <text evidence="2">Belongs to the bacterial sugar transferase family.</text>
</comment>
<feature type="transmembrane region" description="Helical" evidence="7">
    <location>
        <begin position="47"/>
        <end position="65"/>
    </location>
</feature>
<dbReference type="NCBIfam" id="TIGR03025">
    <property type="entry name" value="EPS_sugtrans"/>
    <property type="match status" value="1"/>
</dbReference>
<keyword evidence="6 7" id="KW-0472">Membrane</keyword>
<dbReference type="PANTHER" id="PTHR30576">
    <property type="entry name" value="COLANIC BIOSYNTHESIS UDP-GLUCOSE LIPID CARRIER TRANSFERASE"/>
    <property type="match status" value="1"/>
</dbReference>
<keyword evidence="10" id="KW-1185">Reference proteome</keyword>
<reference evidence="10" key="1">
    <citation type="journal article" date="2019" name="Int. J. Syst. Evol. Microbiol.">
        <title>The Global Catalogue of Microorganisms (GCM) 10K type strain sequencing project: providing services to taxonomists for standard genome sequencing and annotation.</title>
        <authorList>
            <consortium name="The Broad Institute Genomics Platform"/>
            <consortium name="The Broad Institute Genome Sequencing Center for Infectious Disease"/>
            <person name="Wu L."/>
            <person name="Ma J."/>
        </authorList>
    </citation>
    <scope>NUCLEOTIDE SEQUENCE [LARGE SCALE GENOMIC DNA]</scope>
    <source>
        <strain evidence="10">NBRC 108565</strain>
    </source>
</reference>
<dbReference type="Pfam" id="PF02397">
    <property type="entry name" value="Bac_transf"/>
    <property type="match status" value="1"/>
</dbReference>
<evidence type="ECO:0000259" key="8">
    <source>
        <dbReference type="Pfam" id="PF02397"/>
    </source>
</evidence>
<evidence type="ECO:0000256" key="5">
    <source>
        <dbReference type="ARBA" id="ARBA00022989"/>
    </source>
</evidence>
<dbReference type="InterPro" id="IPR003362">
    <property type="entry name" value="Bact_transf"/>
</dbReference>
<dbReference type="RefSeq" id="WP_286217115.1">
    <property type="nucleotide sequence ID" value="NZ_AP027729.1"/>
</dbReference>
<feature type="transmembrane region" description="Helical" evidence="7">
    <location>
        <begin position="71"/>
        <end position="89"/>
    </location>
</feature>
<evidence type="ECO:0000256" key="3">
    <source>
        <dbReference type="ARBA" id="ARBA00022679"/>
    </source>
</evidence>
<feature type="domain" description="Bacterial sugar transferase" evidence="8">
    <location>
        <begin position="305"/>
        <end position="492"/>
    </location>
</feature>
<evidence type="ECO:0000256" key="2">
    <source>
        <dbReference type="ARBA" id="ARBA00006464"/>
    </source>
</evidence>
<feature type="transmembrane region" description="Helical" evidence="7">
    <location>
        <begin position="110"/>
        <end position="129"/>
    </location>
</feature>
<proteinExistence type="inferred from homology"/>
<keyword evidence="3" id="KW-0808">Transferase</keyword>
<evidence type="ECO:0000313" key="10">
    <source>
        <dbReference type="Proteomes" id="UP001321475"/>
    </source>
</evidence>
<accession>A0ABN6XCK1</accession>
<evidence type="ECO:0000256" key="4">
    <source>
        <dbReference type="ARBA" id="ARBA00022692"/>
    </source>
</evidence>
<evidence type="ECO:0000256" key="6">
    <source>
        <dbReference type="ARBA" id="ARBA00023136"/>
    </source>
</evidence>
<feature type="transmembrane region" description="Helical" evidence="7">
    <location>
        <begin position="310"/>
        <end position="333"/>
    </location>
</feature>
<gene>
    <name evidence="9" type="ORF">GCM10025865_19660</name>
</gene>
<comment type="subcellular location">
    <subcellularLocation>
        <location evidence="1">Membrane</location>
        <topology evidence="1">Multi-pass membrane protein</topology>
    </subcellularLocation>
</comment>
<keyword evidence="5 7" id="KW-1133">Transmembrane helix</keyword>
<name>A0ABN6XCK1_9CELL</name>